<feature type="binding site" evidence="6">
    <location>
        <position position="494"/>
    </location>
    <ligand>
        <name>hybrid [4Fe-2O-2S] cluster</name>
        <dbReference type="ChEBI" id="CHEBI:60519"/>
    </ligand>
</feature>
<protein>
    <recommendedName>
        <fullName evidence="6">Hydroxylamine reductase</fullName>
        <ecNumber evidence="6">1.7.99.1</ecNumber>
    </recommendedName>
    <alternativeName>
        <fullName evidence="6">Hybrid-cluster protein</fullName>
        <shortName evidence="6">HCP</shortName>
    </alternativeName>
    <alternativeName>
        <fullName evidence="6">Prismane protein</fullName>
    </alternativeName>
</protein>
<sequence>MFCFQCEQTTRGPAGAGCATDKGVCGKDEATADLQDVLIHQLKGIGQYVSRLRKLGVADQAADSFILYGLFTTLTNVNFNRARFVEMIAEAARLRDRLRTAYEAAAKAAGQQPETLTGAAAFVPADNITGLLAQANAASVITGRDVVGEDVIGLRALLLYGLKGVAAYAHHAEVLGESRDEIAIGIAHALDVLASDPTDLGEMLEEALALGRLNFKVMETLDAANTGSFGTPSPHAVRTTPVEGKAILISGHDFRDLHELLEATKGTGINVYTHGEMLPAHGYPKLREYPHLAGNYGGAWQNQQIEFASFPGPIVMTSNCLIEPQPLYRNRIFTSGPVGWPGIRHIANGDYSAAIQAAKALPGFTKTVEGPTLTVGFGREAVLGAAGEVIEAVKSGAIRHFFLIGGCDGAAPGRNYFTEFAEQAPSDTMILTLGCGKYRFNSHDFGSIGGLPRLLDIGQCNDSYSALVIATALAGAFNCGVNELPLSLVVSWFEQKAAAVFLTLLALGVRNVRLGPTLPAFLTPAILDILVNQFGVLPITTAEADIQAALAPRIAAE</sequence>
<feature type="binding site" evidence="6">
    <location>
        <position position="435"/>
    </location>
    <ligand>
        <name>hybrid [4Fe-2O-2S] cluster</name>
        <dbReference type="ChEBI" id="CHEBI:60519"/>
    </ligand>
</feature>
<accession>A0ABQ6A9C3</accession>
<feature type="binding site" evidence="6">
    <location>
        <position position="18"/>
    </location>
    <ligand>
        <name>[4Fe-4S] cluster</name>
        <dbReference type="ChEBI" id="CHEBI:49883"/>
    </ligand>
</feature>
<dbReference type="PANTHER" id="PTHR30109">
    <property type="entry name" value="HYDROXYLAMINE REDUCTASE"/>
    <property type="match status" value="1"/>
</dbReference>
<feature type="binding site" description="via persulfide group" evidence="6">
    <location>
        <position position="407"/>
    </location>
    <ligand>
        <name>hybrid [4Fe-2O-2S] cluster</name>
        <dbReference type="ChEBI" id="CHEBI:60519"/>
    </ligand>
</feature>
<comment type="similarity">
    <text evidence="6">Belongs to the HCP family.</text>
</comment>
<comment type="subcellular location">
    <subcellularLocation>
        <location evidence="6">Cytoplasm</location>
    </subcellularLocation>
</comment>
<dbReference type="PANTHER" id="PTHR30109:SF0">
    <property type="entry name" value="HYDROXYLAMINE REDUCTASE"/>
    <property type="match status" value="1"/>
</dbReference>
<feature type="binding site" evidence="6">
    <location>
        <position position="3"/>
    </location>
    <ligand>
        <name>[4Fe-4S] cluster</name>
        <dbReference type="ChEBI" id="CHEBI:49883"/>
    </ligand>
</feature>
<dbReference type="NCBIfam" id="NF003658">
    <property type="entry name" value="PRK05290.1"/>
    <property type="match status" value="1"/>
</dbReference>
<comment type="cofactor">
    <cofactor evidence="6">
        <name>hybrid [4Fe-2O-2S] cluster</name>
        <dbReference type="ChEBI" id="CHEBI:60519"/>
    </cofactor>
    <text evidence="6">Binds 1 hybrid [4Fe-2O-2S] cluster.</text>
</comment>
<dbReference type="InterPro" id="IPR010048">
    <property type="entry name" value="Hydroxylam_reduct"/>
</dbReference>
<evidence type="ECO:0000256" key="1">
    <source>
        <dbReference type="ARBA" id="ARBA00022490"/>
    </source>
</evidence>
<feature type="binding site" evidence="6">
    <location>
        <position position="460"/>
    </location>
    <ligand>
        <name>hybrid [4Fe-2O-2S] cluster</name>
        <dbReference type="ChEBI" id="CHEBI:60519"/>
    </ligand>
</feature>
<feature type="binding site" evidence="6">
    <location>
        <position position="276"/>
    </location>
    <ligand>
        <name>hybrid [4Fe-2O-2S] cluster</name>
        <dbReference type="ChEBI" id="CHEBI:60519"/>
    </ligand>
</feature>
<keyword evidence="6" id="KW-0004">4Fe-4S</keyword>
<dbReference type="HAMAP" id="MF_00069">
    <property type="entry name" value="Hydroxylam_reduct"/>
    <property type="match status" value="1"/>
</dbReference>
<comment type="caution">
    <text evidence="7">The sequence shown here is derived from an EMBL/GenBank/DDBJ whole genome shotgun (WGS) entry which is preliminary data.</text>
</comment>
<evidence type="ECO:0000313" key="7">
    <source>
        <dbReference type="EMBL" id="GLR67872.1"/>
    </source>
</evidence>
<gene>
    <name evidence="6 7" type="primary">hcp</name>
    <name evidence="7" type="ORF">GCM10010909_25530</name>
</gene>
<keyword evidence="4 6" id="KW-0408">Iron</keyword>
<dbReference type="NCBIfam" id="TIGR01703">
    <property type="entry name" value="hybrid_clust"/>
    <property type="match status" value="1"/>
</dbReference>
<feature type="binding site" evidence="6">
    <location>
        <position position="252"/>
    </location>
    <ligand>
        <name>hybrid [4Fe-2O-2S] cluster</name>
        <dbReference type="ChEBI" id="CHEBI:60519"/>
    </ligand>
</feature>
<dbReference type="CDD" id="cd01914">
    <property type="entry name" value="HCP"/>
    <property type="match status" value="1"/>
</dbReference>
<comment type="function">
    <text evidence="6">Catalyzes the reduction of hydroxylamine to form NH(3) and H(2)O.</text>
</comment>
<keyword evidence="8" id="KW-1185">Reference proteome</keyword>
<keyword evidence="3 6" id="KW-0560">Oxidoreductase</keyword>
<dbReference type="SUPFAM" id="SSF56821">
    <property type="entry name" value="Prismane protein-like"/>
    <property type="match status" value="1"/>
</dbReference>
<dbReference type="InterPro" id="IPR011254">
    <property type="entry name" value="Prismane-like_sf"/>
</dbReference>
<comment type="cofactor">
    <cofactor evidence="6">
        <name>[4Fe-4S] cluster</name>
        <dbReference type="ChEBI" id="CHEBI:49883"/>
    </cofactor>
    <text evidence="6">Binds 1 [4Fe-4S] cluster.</text>
</comment>
<proteinExistence type="inferred from homology"/>
<feature type="binding site" evidence="6">
    <location>
        <position position="6"/>
    </location>
    <ligand>
        <name>[4Fe-4S] cluster</name>
        <dbReference type="ChEBI" id="CHEBI:49883"/>
    </ligand>
</feature>
<name>A0ABQ6A9C3_9PROT</name>
<comment type="catalytic activity">
    <reaction evidence="6">
        <text>A + NH4(+) + H2O = hydroxylamine + AH2 + H(+)</text>
        <dbReference type="Rhea" id="RHEA:22052"/>
        <dbReference type="ChEBI" id="CHEBI:13193"/>
        <dbReference type="ChEBI" id="CHEBI:15377"/>
        <dbReference type="ChEBI" id="CHEBI:15378"/>
        <dbReference type="ChEBI" id="CHEBI:15429"/>
        <dbReference type="ChEBI" id="CHEBI:17499"/>
        <dbReference type="ChEBI" id="CHEBI:28938"/>
        <dbReference type="EC" id="1.7.99.1"/>
    </reaction>
</comment>
<feature type="modified residue" description="Cysteine persulfide" evidence="6">
    <location>
        <position position="407"/>
    </location>
</feature>
<evidence type="ECO:0000313" key="8">
    <source>
        <dbReference type="Proteomes" id="UP001156641"/>
    </source>
</evidence>
<dbReference type="Proteomes" id="UP001156641">
    <property type="component" value="Unassembled WGS sequence"/>
</dbReference>
<dbReference type="Gene3D" id="3.40.50.2030">
    <property type="match status" value="2"/>
</dbReference>
<keyword evidence="5 6" id="KW-0411">Iron-sulfur</keyword>
<evidence type="ECO:0000256" key="2">
    <source>
        <dbReference type="ARBA" id="ARBA00022723"/>
    </source>
</evidence>
<evidence type="ECO:0000256" key="3">
    <source>
        <dbReference type="ARBA" id="ARBA00023002"/>
    </source>
</evidence>
<dbReference type="InterPro" id="IPR016100">
    <property type="entry name" value="Prismane_a-bundle"/>
</dbReference>
<feature type="binding site" evidence="6">
    <location>
        <position position="496"/>
    </location>
    <ligand>
        <name>hybrid [4Fe-2O-2S] cluster</name>
        <dbReference type="ChEBI" id="CHEBI:60519"/>
    </ligand>
</feature>
<organism evidence="7 8">
    <name type="scientific">Acidocella aquatica</name>
    <dbReference type="NCBI Taxonomy" id="1922313"/>
    <lineage>
        <taxon>Bacteria</taxon>
        <taxon>Pseudomonadati</taxon>
        <taxon>Pseudomonadota</taxon>
        <taxon>Alphaproteobacteria</taxon>
        <taxon>Acetobacterales</taxon>
        <taxon>Acidocellaceae</taxon>
        <taxon>Acidocella</taxon>
    </lineage>
</organism>
<dbReference type="Gene3D" id="1.20.1270.20">
    <property type="match status" value="2"/>
</dbReference>
<feature type="binding site" evidence="6">
    <location>
        <position position="320"/>
    </location>
    <ligand>
        <name>hybrid [4Fe-2O-2S] cluster</name>
        <dbReference type="ChEBI" id="CHEBI:60519"/>
    </ligand>
</feature>
<dbReference type="EC" id="1.7.99.1" evidence="6"/>
<dbReference type="InterPro" id="IPR004137">
    <property type="entry name" value="HCP/CODH"/>
</dbReference>
<dbReference type="EMBL" id="BSOS01000073">
    <property type="protein sequence ID" value="GLR67872.1"/>
    <property type="molecule type" value="Genomic_DNA"/>
</dbReference>
<dbReference type="InterPro" id="IPR016099">
    <property type="entry name" value="Prismane-like_a/b-sand"/>
</dbReference>
<keyword evidence="1 6" id="KW-0963">Cytoplasm</keyword>
<keyword evidence="2 6" id="KW-0479">Metal-binding</keyword>
<evidence type="ECO:0000256" key="4">
    <source>
        <dbReference type="ARBA" id="ARBA00023004"/>
    </source>
</evidence>
<reference evidence="8" key="1">
    <citation type="journal article" date="2019" name="Int. J. Syst. Evol. Microbiol.">
        <title>The Global Catalogue of Microorganisms (GCM) 10K type strain sequencing project: providing services to taxonomists for standard genome sequencing and annotation.</title>
        <authorList>
            <consortium name="The Broad Institute Genomics Platform"/>
            <consortium name="The Broad Institute Genome Sequencing Center for Infectious Disease"/>
            <person name="Wu L."/>
            <person name="Ma J."/>
        </authorList>
    </citation>
    <scope>NUCLEOTIDE SEQUENCE [LARGE SCALE GENOMIC DNA]</scope>
    <source>
        <strain evidence="8">NBRC 112502</strain>
    </source>
</reference>
<dbReference type="Pfam" id="PF03063">
    <property type="entry name" value="Prismane"/>
    <property type="match status" value="1"/>
</dbReference>
<evidence type="ECO:0000256" key="5">
    <source>
        <dbReference type="ARBA" id="ARBA00023014"/>
    </source>
</evidence>
<feature type="binding site" evidence="6">
    <location>
        <position position="25"/>
    </location>
    <ligand>
        <name>[4Fe-4S] cluster</name>
        <dbReference type="ChEBI" id="CHEBI:49883"/>
    </ligand>
</feature>
<dbReference type="PIRSF" id="PIRSF000076">
    <property type="entry name" value="HCP"/>
    <property type="match status" value="1"/>
</dbReference>
<dbReference type="RefSeq" id="WP_284258655.1">
    <property type="nucleotide sequence ID" value="NZ_BSOS01000073.1"/>
</dbReference>
<evidence type="ECO:0000256" key="6">
    <source>
        <dbReference type="HAMAP-Rule" id="MF_00069"/>
    </source>
</evidence>